<gene>
    <name evidence="2" type="ORF">PAL_GLEAN10013609</name>
</gene>
<organism evidence="2 3">
    <name type="scientific">Pteropus alecto</name>
    <name type="common">Black flying fox</name>
    <dbReference type="NCBI Taxonomy" id="9402"/>
    <lineage>
        <taxon>Eukaryota</taxon>
        <taxon>Metazoa</taxon>
        <taxon>Chordata</taxon>
        <taxon>Craniata</taxon>
        <taxon>Vertebrata</taxon>
        <taxon>Euteleostomi</taxon>
        <taxon>Mammalia</taxon>
        <taxon>Eutheria</taxon>
        <taxon>Laurasiatheria</taxon>
        <taxon>Chiroptera</taxon>
        <taxon>Yinpterochiroptera</taxon>
        <taxon>Pteropodoidea</taxon>
        <taxon>Pteropodidae</taxon>
        <taxon>Pteropodinae</taxon>
        <taxon>Pteropus</taxon>
    </lineage>
</organism>
<dbReference type="Proteomes" id="UP000010552">
    <property type="component" value="Unassembled WGS sequence"/>
</dbReference>
<feature type="compositionally biased region" description="Pro residues" evidence="1">
    <location>
        <begin position="78"/>
        <end position="94"/>
    </location>
</feature>
<sequence>MDATQRHEPQSGPTEPTMALPQSQSPQPPQESRQRHGRLVESAARMRRCSRRRRSHVAARRAGMTSRRVQETTLSWPRPGPALAPARPHPPAPKAGPQILLSFPALCGFPKPKECLGPFIPLITNADSVQPPPKEKYY</sequence>
<dbReference type="EMBL" id="KB031080">
    <property type="protein sequence ID" value="ELK03555.1"/>
    <property type="molecule type" value="Genomic_DNA"/>
</dbReference>
<dbReference type="AlphaFoldDB" id="L5JW57"/>
<evidence type="ECO:0000313" key="3">
    <source>
        <dbReference type="Proteomes" id="UP000010552"/>
    </source>
</evidence>
<dbReference type="InParanoid" id="L5JW57"/>
<evidence type="ECO:0000256" key="1">
    <source>
        <dbReference type="SAM" id="MobiDB-lite"/>
    </source>
</evidence>
<feature type="region of interest" description="Disordered" evidence="1">
    <location>
        <begin position="1"/>
        <end position="96"/>
    </location>
</feature>
<feature type="compositionally biased region" description="Basic residues" evidence="1">
    <location>
        <begin position="45"/>
        <end position="59"/>
    </location>
</feature>
<evidence type="ECO:0000313" key="2">
    <source>
        <dbReference type="EMBL" id="ELK03555.1"/>
    </source>
</evidence>
<proteinExistence type="predicted"/>
<name>L5JW57_PTEAL</name>
<reference evidence="3" key="1">
    <citation type="journal article" date="2013" name="Science">
        <title>Comparative analysis of bat genomes provides insight into the evolution of flight and immunity.</title>
        <authorList>
            <person name="Zhang G."/>
            <person name="Cowled C."/>
            <person name="Shi Z."/>
            <person name="Huang Z."/>
            <person name="Bishop-Lilly K.A."/>
            <person name="Fang X."/>
            <person name="Wynne J.W."/>
            <person name="Xiong Z."/>
            <person name="Baker M.L."/>
            <person name="Zhao W."/>
            <person name="Tachedjian M."/>
            <person name="Zhu Y."/>
            <person name="Zhou P."/>
            <person name="Jiang X."/>
            <person name="Ng J."/>
            <person name="Yang L."/>
            <person name="Wu L."/>
            <person name="Xiao J."/>
            <person name="Feng Y."/>
            <person name="Chen Y."/>
            <person name="Sun X."/>
            <person name="Zhang Y."/>
            <person name="Marsh G.A."/>
            <person name="Crameri G."/>
            <person name="Broder C.C."/>
            <person name="Frey K.G."/>
            <person name="Wang L.F."/>
            <person name="Wang J."/>
        </authorList>
    </citation>
    <scope>NUCLEOTIDE SEQUENCE [LARGE SCALE GENOMIC DNA]</scope>
</reference>
<accession>L5JW57</accession>
<keyword evidence="3" id="KW-1185">Reference proteome</keyword>
<protein>
    <submittedName>
        <fullName evidence="2">Uncharacterized protein</fullName>
    </submittedName>
</protein>